<feature type="region of interest" description="Disordered" evidence="1">
    <location>
        <begin position="1"/>
        <end position="23"/>
    </location>
</feature>
<sequence>MGTKKRKKSISPIPSKSVEKNKVKTDAEIISDGLQATKTNQPDATQDKDKPAKPIYVKANIQDTKKVISSLKMTTRVLCKIRETNCTQISCFNIKDKKILIEKLTSEQIEYHTFTEKCEKSNKFILKDFYLCIDTYSLRKFNQFKFGASHVGMVLFENDEHFCKSHYNERMNSHVLNLGYDGSKPAVIHLCGVEM</sequence>
<protein>
    <submittedName>
        <fullName evidence="2">Uncharacterized protein</fullName>
    </submittedName>
</protein>
<reference evidence="2" key="1">
    <citation type="submission" date="2022-01" db="EMBL/GenBank/DDBJ databases">
        <authorList>
            <person name="King R."/>
        </authorList>
    </citation>
    <scope>NUCLEOTIDE SEQUENCE</scope>
</reference>
<name>A0A9N9WTN8_9DIPT</name>
<feature type="region of interest" description="Disordered" evidence="1">
    <location>
        <begin position="31"/>
        <end position="50"/>
    </location>
</feature>
<keyword evidence="3" id="KW-1185">Reference proteome</keyword>
<evidence type="ECO:0000313" key="2">
    <source>
        <dbReference type="EMBL" id="CAG9805554.1"/>
    </source>
</evidence>
<organism evidence="2 3">
    <name type="scientific">Chironomus riparius</name>
    <dbReference type="NCBI Taxonomy" id="315576"/>
    <lineage>
        <taxon>Eukaryota</taxon>
        <taxon>Metazoa</taxon>
        <taxon>Ecdysozoa</taxon>
        <taxon>Arthropoda</taxon>
        <taxon>Hexapoda</taxon>
        <taxon>Insecta</taxon>
        <taxon>Pterygota</taxon>
        <taxon>Neoptera</taxon>
        <taxon>Endopterygota</taxon>
        <taxon>Diptera</taxon>
        <taxon>Nematocera</taxon>
        <taxon>Chironomoidea</taxon>
        <taxon>Chironomidae</taxon>
        <taxon>Chironominae</taxon>
        <taxon>Chironomus</taxon>
    </lineage>
</organism>
<dbReference type="AlphaFoldDB" id="A0A9N9WTN8"/>
<accession>A0A9N9WTN8</accession>
<proteinExistence type="predicted"/>
<dbReference type="Proteomes" id="UP001153620">
    <property type="component" value="Chromosome 2"/>
</dbReference>
<reference evidence="2" key="2">
    <citation type="submission" date="2022-10" db="EMBL/GenBank/DDBJ databases">
        <authorList>
            <consortium name="ENA_rothamsted_submissions"/>
            <consortium name="culmorum"/>
            <person name="King R."/>
        </authorList>
    </citation>
    <scope>NUCLEOTIDE SEQUENCE</scope>
</reference>
<evidence type="ECO:0000256" key="1">
    <source>
        <dbReference type="SAM" id="MobiDB-lite"/>
    </source>
</evidence>
<gene>
    <name evidence="2" type="ORF">CHIRRI_LOCUS8425</name>
</gene>
<evidence type="ECO:0000313" key="3">
    <source>
        <dbReference type="Proteomes" id="UP001153620"/>
    </source>
</evidence>
<feature type="compositionally biased region" description="Polar residues" evidence="1">
    <location>
        <begin position="34"/>
        <end position="44"/>
    </location>
</feature>
<dbReference type="EMBL" id="OU895878">
    <property type="protein sequence ID" value="CAG9805554.1"/>
    <property type="molecule type" value="Genomic_DNA"/>
</dbReference>